<keyword evidence="1" id="KW-1133">Transmembrane helix</keyword>
<dbReference type="Pfam" id="PF06161">
    <property type="entry name" value="DUF975"/>
    <property type="match status" value="1"/>
</dbReference>
<keyword evidence="1" id="KW-0472">Membrane</keyword>
<feature type="transmembrane region" description="Helical" evidence="1">
    <location>
        <begin position="123"/>
        <end position="143"/>
    </location>
</feature>
<dbReference type="PANTHER" id="PTHR40076">
    <property type="entry name" value="MEMBRANE PROTEIN-RELATED"/>
    <property type="match status" value="1"/>
</dbReference>
<evidence type="ECO:0000256" key="1">
    <source>
        <dbReference type="SAM" id="Phobius"/>
    </source>
</evidence>
<evidence type="ECO:0000313" key="2">
    <source>
        <dbReference type="EMBL" id="MBK5898203.1"/>
    </source>
</evidence>
<keyword evidence="3" id="KW-1185">Reference proteome</keyword>
<organism evidence="2 3">
    <name type="scientific">Catonella massiliensis</name>
    <dbReference type="NCBI Taxonomy" id="2799636"/>
    <lineage>
        <taxon>Bacteria</taxon>
        <taxon>Bacillati</taxon>
        <taxon>Bacillota</taxon>
        <taxon>Clostridia</taxon>
        <taxon>Lachnospirales</taxon>
        <taxon>Lachnospiraceae</taxon>
        <taxon>Catonella</taxon>
    </lineage>
</organism>
<dbReference type="EMBL" id="JAEPRJ010000001">
    <property type="protein sequence ID" value="MBK5898203.1"/>
    <property type="molecule type" value="Genomic_DNA"/>
</dbReference>
<sequence length="247" mass="28250">MWTRAMLKYNARMAFKKNYINAVAVSLIYMILANFFDPSSSRGNSASNVYNSGLPERIKYLASFVLGLIIVITVIVIVFRVLVYNPIVVGVQRFFIENHYGKPGVGTMFYAFKTNYINIVKTMFLKDVYICLWALLFLVPGLIKTYSYRMVPFILAENPDMDADEAIRLSMEMMNGEKLNTFVLDISFLPWVFLAAFTFNIVGIFYVYPYVNATDAELYLAIKAGDFYNDQGMFSDNYFKNGGGYYG</sequence>
<name>A0ABS1J214_9FIRM</name>
<protein>
    <submittedName>
        <fullName evidence="2">DUF975 family protein</fullName>
    </submittedName>
</protein>
<proteinExistence type="predicted"/>
<keyword evidence="1" id="KW-0812">Transmembrane</keyword>
<feature type="transmembrane region" description="Helical" evidence="1">
    <location>
        <begin position="188"/>
        <end position="208"/>
    </location>
</feature>
<dbReference type="RefSeq" id="WP_208429635.1">
    <property type="nucleotide sequence ID" value="NZ_JAEPRJ010000001.1"/>
</dbReference>
<dbReference type="Proteomes" id="UP000604730">
    <property type="component" value="Unassembled WGS sequence"/>
</dbReference>
<feature type="transmembrane region" description="Helical" evidence="1">
    <location>
        <begin position="61"/>
        <end position="83"/>
    </location>
</feature>
<reference evidence="2 3" key="1">
    <citation type="submission" date="2021-01" db="EMBL/GenBank/DDBJ databases">
        <title>Isolation and description of Catonella massiliensis sp. nov., a novel Catonella species, isolated from a stable periodontitis subject.</title>
        <authorList>
            <person name="Antezack A."/>
            <person name="Boxberger M."/>
            <person name="La Scola B."/>
            <person name="Monnet-Corti V."/>
        </authorList>
    </citation>
    <scope>NUCLEOTIDE SEQUENCE [LARGE SCALE GENOMIC DNA]</scope>
    <source>
        <strain evidence="2 3">Marseille-Q4567</strain>
    </source>
</reference>
<accession>A0ABS1J214</accession>
<gene>
    <name evidence="2" type="ORF">JJN12_10510</name>
</gene>
<evidence type="ECO:0000313" key="3">
    <source>
        <dbReference type="Proteomes" id="UP000604730"/>
    </source>
</evidence>
<comment type="caution">
    <text evidence="2">The sequence shown here is derived from an EMBL/GenBank/DDBJ whole genome shotgun (WGS) entry which is preliminary data.</text>
</comment>
<dbReference type="PANTHER" id="PTHR40076:SF1">
    <property type="entry name" value="MEMBRANE PROTEIN"/>
    <property type="match status" value="1"/>
</dbReference>
<dbReference type="InterPro" id="IPR010380">
    <property type="entry name" value="DUF975"/>
</dbReference>